<dbReference type="PROSITE" id="PS50940">
    <property type="entry name" value="CHIT_BIND_II"/>
    <property type="match status" value="1"/>
</dbReference>
<feature type="compositionally biased region" description="Low complexity" evidence="1">
    <location>
        <begin position="898"/>
        <end position="927"/>
    </location>
</feature>
<evidence type="ECO:0000256" key="2">
    <source>
        <dbReference type="SAM" id="SignalP"/>
    </source>
</evidence>
<feature type="compositionally biased region" description="Basic and acidic residues" evidence="1">
    <location>
        <begin position="323"/>
        <end position="344"/>
    </location>
</feature>
<evidence type="ECO:0000259" key="3">
    <source>
        <dbReference type="PROSITE" id="PS50940"/>
    </source>
</evidence>
<feature type="region of interest" description="Disordered" evidence="1">
    <location>
        <begin position="197"/>
        <end position="682"/>
    </location>
</feature>
<dbReference type="Pfam" id="PF01607">
    <property type="entry name" value="CBM_14"/>
    <property type="match status" value="1"/>
</dbReference>
<feature type="compositionally biased region" description="Basic residues" evidence="1">
    <location>
        <begin position="214"/>
        <end position="227"/>
    </location>
</feature>
<dbReference type="HOGENOM" id="CLU_018077_0_0_1"/>
<feature type="compositionally biased region" description="Acidic residues" evidence="1">
    <location>
        <begin position="585"/>
        <end position="595"/>
    </location>
</feature>
<dbReference type="AlphaFoldDB" id="B4IWS0"/>
<dbReference type="STRING" id="7222.B4IWS0"/>
<feature type="signal peptide" evidence="2">
    <location>
        <begin position="1"/>
        <end position="25"/>
    </location>
</feature>
<proteinExistence type="predicted"/>
<dbReference type="GO" id="GO:0005576">
    <property type="term" value="C:extracellular region"/>
    <property type="evidence" value="ECO:0007669"/>
    <property type="project" value="InterPro"/>
</dbReference>
<dbReference type="InParanoid" id="B4IWS0"/>
<evidence type="ECO:0000256" key="1">
    <source>
        <dbReference type="SAM" id="MobiDB-lite"/>
    </source>
</evidence>
<feature type="region of interest" description="Disordered" evidence="1">
    <location>
        <begin position="716"/>
        <end position="793"/>
    </location>
</feature>
<feature type="chain" id="PRO_5002807660" evidence="2">
    <location>
        <begin position="26"/>
        <end position="989"/>
    </location>
</feature>
<keyword evidence="2" id="KW-0732">Signal</keyword>
<feature type="compositionally biased region" description="Acidic residues" evidence="1">
    <location>
        <begin position="234"/>
        <end position="245"/>
    </location>
</feature>
<dbReference type="Gene3D" id="2.170.140.10">
    <property type="entry name" value="Chitin binding domain"/>
    <property type="match status" value="1"/>
</dbReference>
<evidence type="ECO:0000313" key="4">
    <source>
        <dbReference type="EMBL" id="EDV96296.1"/>
    </source>
</evidence>
<organism evidence="5">
    <name type="scientific">Drosophila grimshawi</name>
    <name type="common">Hawaiian fruit fly</name>
    <name type="synonym">Idiomyia grimshawi</name>
    <dbReference type="NCBI Taxonomy" id="7222"/>
    <lineage>
        <taxon>Eukaryota</taxon>
        <taxon>Metazoa</taxon>
        <taxon>Ecdysozoa</taxon>
        <taxon>Arthropoda</taxon>
        <taxon>Hexapoda</taxon>
        <taxon>Insecta</taxon>
        <taxon>Pterygota</taxon>
        <taxon>Neoptera</taxon>
        <taxon>Endopterygota</taxon>
        <taxon>Diptera</taxon>
        <taxon>Brachycera</taxon>
        <taxon>Muscomorpha</taxon>
        <taxon>Ephydroidea</taxon>
        <taxon>Drosophilidae</taxon>
        <taxon>Drosophila</taxon>
        <taxon>Hawaiian Drosophila</taxon>
    </lineage>
</organism>
<feature type="region of interest" description="Disordered" evidence="1">
    <location>
        <begin position="812"/>
        <end position="859"/>
    </location>
</feature>
<feature type="compositionally biased region" description="Acidic residues" evidence="1">
    <location>
        <begin position="654"/>
        <end position="666"/>
    </location>
</feature>
<keyword evidence="5" id="KW-1185">Reference proteome</keyword>
<dbReference type="InterPro" id="IPR002557">
    <property type="entry name" value="Chitin-bd_dom"/>
</dbReference>
<dbReference type="Proteomes" id="UP000001070">
    <property type="component" value="Unassembled WGS sequence"/>
</dbReference>
<dbReference type="SMART" id="SM00494">
    <property type="entry name" value="ChtBD2"/>
    <property type="match status" value="1"/>
</dbReference>
<accession>B4IWS0</accession>
<feature type="compositionally biased region" description="Basic and acidic residues" evidence="1">
    <location>
        <begin position="596"/>
        <end position="605"/>
    </location>
</feature>
<dbReference type="InterPro" id="IPR052976">
    <property type="entry name" value="Scoloptoxin-like"/>
</dbReference>
<feature type="compositionally biased region" description="Low complexity" evidence="1">
    <location>
        <begin position="38"/>
        <end position="53"/>
    </location>
</feature>
<dbReference type="FunCoup" id="B4IWS0">
    <property type="interactions" value="4"/>
</dbReference>
<protein>
    <submittedName>
        <fullName evidence="4">GH15285</fullName>
    </submittedName>
</protein>
<gene>
    <name evidence="4" type="primary">Dgri\GH15285</name>
    <name evidence="4" type="ORF">Dgri_GH15285</name>
</gene>
<dbReference type="OMA" id="HQLPYQQ"/>
<feature type="region of interest" description="Disordered" evidence="1">
    <location>
        <begin position="688"/>
        <end position="707"/>
    </location>
</feature>
<name>B4IWS0_DROGR</name>
<feature type="compositionally biased region" description="Basic residues" evidence="1">
    <location>
        <begin position="250"/>
        <end position="260"/>
    </location>
</feature>
<feature type="compositionally biased region" description="Low complexity" evidence="1">
    <location>
        <begin position="555"/>
        <end position="567"/>
    </location>
</feature>
<feature type="compositionally biased region" description="Polar residues" evidence="1">
    <location>
        <begin position="716"/>
        <end position="726"/>
    </location>
</feature>
<dbReference type="PhylomeDB" id="B4IWS0"/>
<feature type="compositionally biased region" description="Low complexity" evidence="1">
    <location>
        <begin position="403"/>
        <end position="421"/>
    </location>
</feature>
<reference evidence="4 5" key="1">
    <citation type="journal article" date="2007" name="Nature">
        <title>Evolution of genes and genomes on the Drosophila phylogeny.</title>
        <authorList>
            <consortium name="Drosophila 12 Genomes Consortium"/>
            <person name="Clark A.G."/>
            <person name="Eisen M.B."/>
            <person name="Smith D.R."/>
            <person name="Bergman C.M."/>
            <person name="Oliver B."/>
            <person name="Markow T.A."/>
            <person name="Kaufman T.C."/>
            <person name="Kellis M."/>
            <person name="Gelbart W."/>
            <person name="Iyer V.N."/>
            <person name="Pollard D.A."/>
            <person name="Sackton T.B."/>
            <person name="Larracuente A.M."/>
            <person name="Singh N.D."/>
            <person name="Abad J.P."/>
            <person name="Abt D.N."/>
            <person name="Adryan B."/>
            <person name="Aguade M."/>
            <person name="Akashi H."/>
            <person name="Anderson W.W."/>
            <person name="Aquadro C.F."/>
            <person name="Ardell D.H."/>
            <person name="Arguello R."/>
            <person name="Artieri C.G."/>
            <person name="Barbash D.A."/>
            <person name="Barker D."/>
            <person name="Barsanti P."/>
            <person name="Batterham P."/>
            <person name="Batzoglou S."/>
            <person name="Begun D."/>
            <person name="Bhutkar A."/>
            <person name="Blanco E."/>
            <person name="Bosak S.A."/>
            <person name="Bradley R.K."/>
            <person name="Brand A.D."/>
            <person name="Brent M.R."/>
            <person name="Brooks A.N."/>
            <person name="Brown R.H."/>
            <person name="Butlin R.K."/>
            <person name="Caggese C."/>
            <person name="Calvi B.R."/>
            <person name="Bernardo de Carvalho A."/>
            <person name="Caspi A."/>
            <person name="Castrezana S."/>
            <person name="Celniker S.E."/>
            <person name="Chang J.L."/>
            <person name="Chapple C."/>
            <person name="Chatterji S."/>
            <person name="Chinwalla A."/>
            <person name="Civetta A."/>
            <person name="Clifton S.W."/>
            <person name="Comeron J.M."/>
            <person name="Costello J.C."/>
            <person name="Coyne J.A."/>
            <person name="Daub J."/>
            <person name="David R.G."/>
            <person name="Delcher A.L."/>
            <person name="Delehaunty K."/>
            <person name="Do C.B."/>
            <person name="Ebling H."/>
            <person name="Edwards K."/>
            <person name="Eickbush T."/>
            <person name="Evans J.D."/>
            <person name="Filipski A."/>
            <person name="Findeiss S."/>
            <person name="Freyhult E."/>
            <person name="Fulton L."/>
            <person name="Fulton R."/>
            <person name="Garcia A.C."/>
            <person name="Gardiner A."/>
            <person name="Garfield D.A."/>
            <person name="Garvin B.E."/>
            <person name="Gibson G."/>
            <person name="Gilbert D."/>
            <person name="Gnerre S."/>
            <person name="Godfrey J."/>
            <person name="Good R."/>
            <person name="Gotea V."/>
            <person name="Gravely B."/>
            <person name="Greenberg A.J."/>
            <person name="Griffiths-Jones S."/>
            <person name="Gross S."/>
            <person name="Guigo R."/>
            <person name="Gustafson E.A."/>
            <person name="Haerty W."/>
            <person name="Hahn M.W."/>
            <person name="Halligan D.L."/>
            <person name="Halpern A.L."/>
            <person name="Halter G.M."/>
            <person name="Han M.V."/>
            <person name="Heger A."/>
            <person name="Hillier L."/>
            <person name="Hinrichs A.S."/>
            <person name="Holmes I."/>
            <person name="Hoskins R.A."/>
            <person name="Hubisz M.J."/>
            <person name="Hultmark D."/>
            <person name="Huntley M.A."/>
            <person name="Jaffe D.B."/>
            <person name="Jagadeeshan S."/>
            <person name="Jeck W.R."/>
            <person name="Johnson J."/>
            <person name="Jones C.D."/>
            <person name="Jordan W.C."/>
            <person name="Karpen G.H."/>
            <person name="Kataoka E."/>
            <person name="Keightley P.D."/>
            <person name="Kheradpour P."/>
            <person name="Kirkness E.F."/>
            <person name="Koerich L.B."/>
            <person name="Kristiansen K."/>
            <person name="Kudrna D."/>
            <person name="Kulathinal R.J."/>
            <person name="Kumar S."/>
            <person name="Kwok R."/>
            <person name="Lander E."/>
            <person name="Langley C.H."/>
            <person name="Lapoint R."/>
            <person name="Lazzaro B.P."/>
            <person name="Lee S.J."/>
            <person name="Levesque L."/>
            <person name="Li R."/>
            <person name="Lin C.F."/>
            <person name="Lin M.F."/>
            <person name="Lindblad-Toh K."/>
            <person name="Llopart A."/>
            <person name="Long M."/>
            <person name="Low L."/>
            <person name="Lozovsky E."/>
            <person name="Lu J."/>
            <person name="Luo M."/>
            <person name="Machado C.A."/>
            <person name="Makalowski W."/>
            <person name="Marzo M."/>
            <person name="Matsuda M."/>
            <person name="Matzkin L."/>
            <person name="McAllister B."/>
            <person name="McBride C.S."/>
            <person name="McKernan B."/>
            <person name="McKernan K."/>
            <person name="Mendez-Lago M."/>
            <person name="Minx P."/>
            <person name="Mollenhauer M.U."/>
            <person name="Montooth K."/>
            <person name="Mount S.M."/>
            <person name="Mu X."/>
            <person name="Myers E."/>
            <person name="Negre B."/>
            <person name="Newfeld S."/>
            <person name="Nielsen R."/>
            <person name="Noor M.A."/>
            <person name="O'Grady P."/>
            <person name="Pachter L."/>
            <person name="Papaceit M."/>
            <person name="Parisi M.J."/>
            <person name="Parisi M."/>
            <person name="Parts L."/>
            <person name="Pedersen J.S."/>
            <person name="Pesole G."/>
            <person name="Phillippy A.M."/>
            <person name="Ponting C.P."/>
            <person name="Pop M."/>
            <person name="Porcelli D."/>
            <person name="Powell J.R."/>
            <person name="Prohaska S."/>
            <person name="Pruitt K."/>
            <person name="Puig M."/>
            <person name="Quesneville H."/>
            <person name="Ram K.R."/>
            <person name="Rand D."/>
            <person name="Rasmussen M.D."/>
            <person name="Reed L.K."/>
            <person name="Reenan R."/>
            <person name="Reily A."/>
            <person name="Remington K.A."/>
            <person name="Rieger T.T."/>
            <person name="Ritchie M.G."/>
            <person name="Robin C."/>
            <person name="Rogers Y.H."/>
            <person name="Rohde C."/>
            <person name="Rozas J."/>
            <person name="Rubenfield M.J."/>
            <person name="Ruiz A."/>
            <person name="Russo S."/>
            <person name="Salzberg S.L."/>
            <person name="Sanchez-Gracia A."/>
            <person name="Saranga D.J."/>
            <person name="Sato H."/>
            <person name="Schaeffer S.W."/>
            <person name="Schatz M.C."/>
            <person name="Schlenke T."/>
            <person name="Schwartz R."/>
            <person name="Segarra C."/>
            <person name="Singh R.S."/>
            <person name="Sirot L."/>
            <person name="Sirota M."/>
            <person name="Sisneros N.B."/>
            <person name="Smith C.D."/>
            <person name="Smith T.F."/>
            <person name="Spieth J."/>
            <person name="Stage D.E."/>
            <person name="Stark A."/>
            <person name="Stephan W."/>
            <person name="Strausberg R.L."/>
            <person name="Strempel S."/>
            <person name="Sturgill D."/>
            <person name="Sutton G."/>
            <person name="Sutton G.G."/>
            <person name="Tao W."/>
            <person name="Teichmann S."/>
            <person name="Tobari Y.N."/>
            <person name="Tomimura Y."/>
            <person name="Tsolas J.M."/>
            <person name="Valente V.L."/>
            <person name="Venter E."/>
            <person name="Venter J.C."/>
            <person name="Vicario S."/>
            <person name="Vieira F.G."/>
            <person name="Vilella A.J."/>
            <person name="Villasante A."/>
            <person name="Walenz B."/>
            <person name="Wang J."/>
            <person name="Wasserman M."/>
            <person name="Watts T."/>
            <person name="Wilson D."/>
            <person name="Wilson R.K."/>
            <person name="Wing R.A."/>
            <person name="Wolfner M.F."/>
            <person name="Wong A."/>
            <person name="Wong G.K."/>
            <person name="Wu C.I."/>
            <person name="Wu G."/>
            <person name="Yamamoto D."/>
            <person name="Yang H.P."/>
            <person name="Yang S.P."/>
            <person name="Yorke J.A."/>
            <person name="Yoshida K."/>
            <person name="Zdobnov E."/>
            <person name="Zhang P."/>
            <person name="Zhang Y."/>
            <person name="Zimin A.V."/>
            <person name="Baldwin J."/>
            <person name="Abdouelleil A."/>
            <person name="Abdulkadir J."/>
            <person name="Abebe A."/>
            <person name="Abera B."/>
            <person name="Abreu J."/>
            <person name="Acer S.C."/>
            <person name="Aftuck L."/>
            <person name="Alexander A."/>
            <person name="An P."/>
            <person name="Anderson E."/>
            <person name="Anderson S."/>
            <person name="Arachi H."/>
            <person name="Azer M."/>
            <person name="Bachantsang P."/>
            <person name="Barry A."/>
            <person name="Bayul T."/>
            <person name="Berlin A."/>
            <person name="Bessette D."/>
            <person name="Bloom T."/>
            <person name="Blye J."/>
            <person name="Boguslavskiy L."/>
            <person name="Bonnet C."/>
            <person name="Boukhgalter B."/>
            <person name="Bourzgui I."/>
            <person name="Brown A."/>
            <person name="Cahill P."/>
            <person name="Channer S."/>
            <person name="Cheshatsang Y."/>
            <person name="Chuda L."/>
            <person name="Citroen M."/>
            <person name="Collymore A."/>
            <person name="Cooke P."/>
            <person name="Costello M."/>
            <person name="D'Aco K."/>
            <person name="Daza R."/>
            <person name="De Haan G."/>
            <person name="DeGray S."/>
            <person name="DeMaso C."/>
            <person name="Dhargay N."/>
            <person name="Dooley K."/>
            <person name="Dooley E."/>
            <person name="Doricent M."/>
            <person name="Dorje P."/>
            <person name="Dorjee K."/>
            <person name="Dupes A."/>
            <person name="Elong R."/>
            <person name="Falk J."/>
            <person name="Farina A."/>
            <person name="Faro S."/>
            <person name="Ferguson D."/>
            <person name="Fisher S."/>
            <person name="Foley C.D."/>
            <person name="Franke A."/>
            <person name="Friedrich D."/>
            <person name="Gadbois L."/>
            <person name="Gearin G."/>
            <person name="Gearin C.R."/>
            <person name="Giannoukos G."/>
            <person name="Goode T."/>
            <person name="Graham J."/>
            <person name="Grandbois E."/>
            <person name="Grewal S."/>
            <person name="Gyaltsen K."/>
            <person name="Hafez N."/>
            <person name="Hagos B."/>
            <person name="Hall J."/>
            <person name="Henson C."/>
            <person name="Hollinger A."/>
            <person name="Honan T."/>
            <person name="Huard M.D."/>
            <person name="Hughes L."/>
            <person name="Hurhula B."/>
            <person name="Husby M.E."/>
            <person name="Kamat A."/>
            <person name="Kanga B."/>
            <person name="Kashin S."/>
            <person name="Khazanovich D."/>
            <person name="Kisner P."/>
            <person name="Lance K."/>
            <person name="Lara M."/>
            <person name="Lee W."/>
            <person name="Lennon N."/>
            <person name="Letendre F."/>
            <person name="LeVine R."/>
            <person name="Lipovsky A."/>
            <person name="Liu X."/>
            <person name="Liu J."/>
            <person name="Liu S."/>
            <person name="Lokyitsang T."/>
            <person name="Lokyitsang Y."/>
            <person name="Lubonja R."/>
            <person name="Lui A."/>
            <person name="MacDonald P."/>
            <person name="Magnisalis V."/>
            <person name="Maru K."/>
            <person name="Matthews C."/>
            <person name="McCusker W."/>
            <person name="McDonough S."/>
            <person name="Mehta T."/>
            <person name="Meldrim J."/>
            <person name="Meneus L."/>
            <person name="Mihai O."/>
            <person name="Mihalev A."/>
            <person name="Mihova T."/>
            <person name="Mittelman R."/>
            <person name="Mlenga V."/>
            <person name="Montmayeur A."/>
            <person name="Mulrain L."/>
            <person name="Navidi A."/>
            <person name="Naylor J."/>
            <person name="Negash T."/>
            <person name="Nguyen T."/>
            <person name="Nguyen N."/>
            <person name="Nicol R."/>
            <person name="Norbu C."/>
            <person name="Norbu N."/>
            <person name="Novod N."/>
            <person name="O'Neill B."/>
            <person name="Osman S."/>
            <person name="Markiewicz E."/>
            <person name="Oyono O.L."/>
            <person name="Patti C."/>
            <person name="Phunkhang P."/>
            <person name="Pierre F."/>
            <person name="Priest M."/>
            <person name="Raghuraman S."/>
            <person name="Rege F."/>
            <person name="Reyes R."/>
            <person name="Rise C."/>
            <person name="Rogov P."/>
            <person name="Ross K."/>
            <person name="Ryan E."/>
            <person name="Settipalli S."/>
            <person name="Shea T."/>
            <person name="Sherpa N."/>
            <person name="Shi L."/>
            <person name="Shih D."/>
            <person name="Sparrow T."/>
            <person name="Spaulding J."/>
            <person name="Stalker J."/>
            <person name="Stange-Thomann N."/>
            <person name="Stavropoulos S."/>
            <person name="Stone C."/>
            <person name="Strader C."/>
            <person name="Tesfaye S."/>
            <person name="Thomson T."/>
            <person name="Thoulutsang Y."/>
            <person name="Thoulutsang D."/>
            <person name="Topham K."/>
            <person name="Topping I."/>
            <person name="Tsamla T."/>
            <person name="Vassiliev H."/>
            <person name="Vo A."/>
            <person name="Wangchuk T."/>
            <person name="Wangdi T."/>
            <person name="Weiand M."/>
            <person name="Wilkinson J."/>
            <person name="Wilson A."/>
            <person name="Yadav S."/>
            <person name="Young G."/>
            <person name="Yu Q."/>
            <person name="Zembek L."/>
            <person name="Zhong D."/>
            <person name="Zimmer A."/>
            <person name="Zwirko Z."/>
            <person name="Jaffe D.B."/>
            <person name="Alvarez P."/>
            <person name="Brockman W."/>
            <person name="Butler J."/>
            <person name="Chin C."/>
            <person name="Gnerre S."/>
            <person name="Grabherr M."/>
            <person name="Kleber M."/>
            <person name="Mauceli E."/>
            <person name="MacCallum I."/>
        </authorList>
    </citation>
    <scope>NUCLEOTIDE SEQUENCE [LARGE SCALE GENOMIC DNA]</scope>
    <source>
        <strain evidence="5">Tucson 15287-2541.00</strain>
    </source>
</reference>
<evidence type="ECO:0000313" key="5">
    <source>
        <dbReference type="Proteomes" id="UP000001070"/>
    </source>
</evidence>
<feature type="region of interest" description="Disordered" evidence="1">
    <location>
        <begin position="38"/>
        <end position="83"/>
    </location>
</feature>
<dbReference type="InterPro" id="IPR036508">
    <property type="entry name" value="Chitin-bd_dom_sf"/>
</dbReference>
<feature type="domain" description="Chitin-binding type-2" evidence="3">
    <location>
        <begin position="125"/>
        <end position="182"/>
    </location>
</feature>
<dbReference type="EMBL" id="CH916366">
    <property type="protein sequence ID" value="EDV96296.1"/>
    <property type="molecule type" value="Genomic_DNA"/>
</dbReference>
<dbReference type="eggNOG" id="ENOG502S3FS">
    <property type="taxonomic scope" value="Eukaryota"/>
</dbReference>
<feature type="compositionally biased region" description="Acidic residues" evidence="1">
    <location>
        <begin position="441"/>
        <end position="460"/>
    </location>
</feature>
<feature type="region of interest" description="Disordered" evidence="1">
    <location>
        <begin position="873"/>
        <end position="939"/>
    </location>
</feature>
<feature type="compositionally biased region" description="Low complexity" evidence="1">
    <location>
        <begin position="831"/>
        <end position="856"/>
    </location>
</feature>
<feature type="compositionally biased region" description="Low complexity" evidence="1">
    <location>
        <begin position="197"/>
        <end position="209"/>
    </location>
</feature>
<dbReference type="PANTHER" id="PTHR22933">
    <property type="entry name" value="FI18007P1-RELATED"/>
    <property type="match status" value="1"/>
</dbReference>
<sequence length="989" mass="111070">MKRAKRWLLMTATVLLLGLLASADAALPFKKVSIAKTPAHTTSTSTTTTANPESETEKDEELPHPTAEAEESKSSDNTTLTKNSKLTGIPQIDYIWDPNLPRELRGFNLSTYPFLSTVPPMNEIHFKCEGLHDGFYASIEYKCQIYHHCVYGIRHDFLCANFTAFDQKTFICHFASDVDCEGSQKYWNRNDALYMATTTSSTSTTTTTTEAPPPRRRQQRPYHRPYNRRPLDDYYYEDEQEDDYYEERLPRRKPRPRPRKPQLDYDDEYEEKPAKRRKPNRYRDEDDLIDEDYDDRRNRPGARRGKPTSAAAGRGKGSPRKPGRVEERRSFNEDRGGAVDEPRRVAGRRRSNEKRTTTAAVLDELDEYEKPYGLDQEEAAEEQTPQKVKTTPKPLAEFVTPKAAAASVYARPRAPPRIARPVPINEKKKFSYPVQKNPTVDTEDEDYYQEREQPEDDYEQPEQPARNAPRRRTAAAKEQKPTRSTLRKPVTDKKPLLDDQDYYEPERRETPRRKRPLASRARTPTPAADVDFVDDVDYEEEHKVPTRTQRVRSKAAAAAPPASAPAAGGAGRRPAPRPRQPIAQEADEAEGEEEAEQQHANEESRVPPARAKTNSLLGVTPARRNQKLALANRQRAALLTAKATTQGPPAAAAAEEDQQEPLDDTANEPLAPAAPVKPQRTASVRVVKRPFLPSRGGSPYLPRGLQPVGVAVRPQLSSDARTTDSTPIDMGSTISGVRLLEHGAPLLRGSTTDNDDDDDAAPPSSSPVRTTLPPRSALPTSVTPRRLTEPPPIKLNLDELYENDYDVTLNDALDPTLKPLTPLHHPHHQHQQQQPPQQIHHHQQQQQQHSHQQQQHNANYQSRPYASAYVAPVNPFAGHNSNSYQQHQQQATIYQNHSPPSSSAIASASHSQSQSQQSPSPSQSQSAGPVSYHSDSYFSSTDLRRRAIVPAQNARPHRHEYAAGGGAVSSNRQSVGTRLAQHFYDDFAY</sequence>
<dbReference type="OrthoDB" id="3360904at2759"/>
<feature type="compositionally biased region" description="Low complexity" evidence="1">
    <location>
        <begin position="628"/>
        <end position="653"/>
    </location>
</feature>
<dbReference type="GO" id="GO:0008061">
    <property type="term" value="F:chitin binding"/>
    <property type="evidence" value="ECO:0007669"/>
    <property type="project" value="InterPro"/>
</dbReference>
<dbReference type="PANTHER" id="PTHR22933:SF40">
    <property type="entry name" value="CUTICULAR PROTEIN ANALOGOUS TO PERITROPHINS 1-H"/>
    <property type="match status" value="1"/>
</dbReference>
<dbReference type="SUPFAM" id="SSF57625">
    <property type="entry name" value="Invertebrate chitin-binding proteins"/>
    <property type="match status" value="1"/>
</dbReference>